<proteinExistence type="inferred from homology"/>
<keyword evidence="3" id="KW-0858">Xylan degradation</keyword>
<feature type="domain" description="GH10" evidence="11">
    <location>
        <begin position="11"/>
        <end position="322"/>
    </location>
</feature>
<keyword evidence="4 10" id="KW-0732">Signal</keyword>
<dbReference type="PRINTS" id="PR00134">
    <property type="entry name" value="GLHYDRLASE10"/>
</dbReference>
<comment type="caution">
    <text evidence="12">The sequence shown here is derived from an EMBL/GenBank/DDBJ whole genome shotgun (WGS) entry which is preliminary data.</text>
</comment>
<dbReference type="SUPFAM" id="SSF51445">
    <property type="entry name" value="(Trans)glycosidases"/>
    <property type="match status" value="1"/>
</dbReference>
<comment type="catalytic activity">
    <reaction evidence="1 9">
        <text>Endohydrolysis of (1-&gt;4)-beta-D-xylosidic linkages in xylans.</text>
        <dbReference type="EC" id="3.2.1.8"/>
    </reaction>
</comment>
<dbReference type="EC" id="3.2.1.8" evidence="9"/>
<dbReference type="Gene3D" id="3.20.20.80">
    <property type="entry name" value="Glycosidases"/>
    <property type="match status" value="1"/>
</dbReference>
<evidence type="ECO:0000256" key="1">
    <source>
        <dbReference type="ARBA" id="ARBA00000681"/>
    </source>
</evidence>
<dbReference type="InterPro" id="IPR017853">
    <property type="entry name" value="GH"/>
</dbReference>
<dbReference type="RefSeq" id="WP_367853883.1">
    <property type="nucleotide sequence ID" value="NZ_JBFOHK010000002.1"/>
</dbReference>
<keyword evidence="8 9" id="KW-0624">Polysaccharide degradation</keyword>
<dbReference type="Pfam" id="PF00331">
    <property type="entry name" value="Glyco_hydro_10"/>
    <property type="match status" value="1"/>
</dbReference>
<keyword evidence="7 9" id="KW-0326">Glycosidase</keyword>
<reference evidence="12 13" key="1">
    <citation type="submission" date="2024-06" db="EMBL/GenBank/DDBJ databases">
        <authorList>
            <person name="Woo H."/>
        </authorList>
    </citation>
    <scope>NUCLEOTIDE SEQUENCE [LARGE SCALE GENOMIC DNA]</scope>
    <source>
        <strain evidence="12 13">Si-c</strain>
    </source>
</reference>
<accession>A0ABV3QE95</accession>
<evidence type="ECO:0000256" key="5">
    <source>
        <dbReference type="ARBA" id="ARBA00022801"/>
    </source>
</evidence>
<evidence type="ECO:0000313" key="12">
    <source>
        <dbReference type="EMBL" id="MEW9571811.1"/>
    </source>
</evidence>
<evidence type="ECO:0000256" key="9">
    <source>
        <dbReference type="RuleBase" id="RU361174"/>
    </source>
</evidence>
<protein>
    <recommendedName>
        <fullName evidence="9">Beta-xylanase</fullName>
        <ecNumber evidence="9">3.2.1.8</ecNumber>
    </recommendedName>
</protein>
<dbReference type="Proteomes" id="UP001556220">
    <property type="component" value="Unassembled WGS sequence"/>
</dbReference>
<evidence type="ECO:0000256" key="10">
    <source>
        <dbReference type="SAM" id="SignalP"/>
    </source>
</evidence>
<evidence type="ECO:0000256" key="8">
    <source>
        <dbReference type="ARBA" id="ARBA00023326"/>
    </source>
</evidence>
<evidence type="ECO:0000256" key="3">
    <source>
        <dbReference type="ARBA" id="ARBA00022651"/>
    </source>
</evidence>
<name>A0ABV3QE95_9GAMM</name>
<organism evidence="12 13">
    <name type="scientific">Rhodanobacter lycopersici</name>
    <dbReference type="NCBI Taxonomy" id="3162487"/>
    <lineage>
        <taxon>Bacteria</taxon>
        <taxon>Pseudomonadati</taxon>
        <taxon>Pseudomonadota</taxon>
        <taxon>Gammaproteobacteria</taxon>
        <taxon>Lysobacterales</taxon>
        <taxon>Rhodanobacteraceae</taxon>
        <taxon>Rhodanobacter</taxon>
    </lineage>
</organism>
<evidence type="ECO:0000256" key="4">
    <source>
        <dbReference type="ARBA" id="ARBA00022729"/>
    </source>
</evidence>
<evidence type="ECO:0000256" key="7">
    <source>
        <dbReference type="ARBA" id="ARBA00023295"/>
    </source>
</evidence>
<evidence type="ECO:0000256" key="2">
    <source>
        <dbReference type="ARBA" id="ARBA00007495"/>
    </source>
</evidence>
<dbReference type="PANTHER" id="PTHR31490">
    <property type="entry name" value="GLYCOSYL HYDROLASE"/>
    <property type="match status" value="1"/>
</dbReference>
<keyword evidence="5 9" id="KW-0378">Hydrolase</keyword>
<dbReference type="InterPro" id="IPR044846">
    <property type="entry name" value="GH10"/>
</dbReference>
<feature type="signal peptide" evidence="10">
    <location>
        <begin position="1"/>
        <end position="23"/>
    </location>
</feature>
<dbReference type="InterPro" id="IPR001000">
    <property type="entry name" value="GH10_dom"/>
</dbReference>
<feature type="chain" id="PRO_5047537336" description="Beta-xylanase" evidence="10">
    <location>
        <begin position="24"/>
        <end position="332"/>
    </location>
</feature>
<dbReference type="EMBL" id="JBFOHK010000002">
    <property type="protein sequence ID" value="MEW9571811.1"/>
    <property type="molecule type" value="Genomic_DNA"/>
</dbReference>
<gene>
    <name evidence="12" type="ORF">ABQJ54_08610</name>
</gene>
<keyword evidence="13" id="KW-1185">Reference proteome</keyword>
<dbReference type="SMART" id="SM00633">
    <property type="entry name" value="Glyco_10"/>
    <property type="match status" value="1"/>
</dbReference>
<comment type="similarity">
    <text evidence="2 9">Belongs to the glycosyl hydrolase 10 (cellulase F) family.</text>
</comment>
<dbReference type="PANTHER" id="PTHR31490:SF88">
    <property type="entry name" value="BETA-XYLANASE"/>
    <property type="match status" value="1"/>
</dbReference>
<evidence type="ECO:0000259" key="11">
    <source>
        <dbReference type="PROSITE" id="PS51760"/>
    </source>
</evidence>
<evidence type="ECO:0000313" key="13">
    <source>
        <dbReference type="Proteomes" id="UP001556220"/>
    </source>
</evidence>
<sequence>MKTTLRALLFAAALALLAPVAQAQDAPLAAGQAKFLGCTYSPAQARDFAGYWNKVTPENAGKWGEVEAVRGHMDWSGLDQAYRFAKAHGFPFHMHVMVWGNQQPEWIKHLPRAEQRREIEHWFAAVAQRYPDLDYVEVVNEALNDPPSKDDEGGGNYIGALGGSGASGWDWVIESYRLARHYFPHAKLLINDYNVINKAKNTRRYRAIIDLLRKDKLLDGIGVQAHAFETAGVPAATLRANLDTLAATGLPVYITEMDIDGTTDAAQLKEYQRVFPVFWKDPAVKGITLWGFRPGLWREKERAYLINPDGSERPALAWLRRYVHDPAHVVAP</sequence>
<keyword evidence="6 9" id="KW-0119">Carbohydrate metabolism</keyword>
<dbReference type="PROSITE" id="PS51760">
    <property type="entry name" value="GH10_2"/>
    <property type="match status" value="1"/>
</dbReference>
<evidence type="ECO:0000256" key="6">
    <source>
        <dbReference type="ARBA" id="ARBA00023277"/>
    </source>
</evidence>